<keyword evidence="3" id="KW-1185">Reference proteome</keyword>
<evidence type="ECO:0000313" key="3">
    <source>
        <dbReference type="Proteomes" id="UP000683139"/>
    </source>
</evidence>
<evidence type="ECO:0000313" key="2">
    <source>
        <dbReference type="EMBL" id="GIP16318.1"/>
    </source>
</evidence>
<dbReference type="RefSeq" id="WP_213514583.1">
    <property type="nucleotide sequence ID" value="NZ_BOSE01000003.1"/>
</dbReference>
<feature type="domain" description="FAD dependent oxidoreductase" evidence="1">
    <location>
        <begin position="31"/>
        <end position="389"/>
    </location>
</feature>
<dbReference type="Gene3D" id="3.30.9.10">
    <property type="entry name" value="D-Amino Acid Oxidase, subunit A, domain 2"/>
    <property type="match status" value="1"/>
</dbReference>
<dbReference type="Gene3D" id="3.50.50.60">
    <property type="entry name" value="FAD/NAD(P)-binding domain"/>
    <property type="match status" value="1"/>
</dbReference>
<comment type="caution">
    <text evidence="2">The sequence shown here is derived from an EMBL/GenBank/DDBJ whole genome shotgun (WGS) entry which is preliminary data.</text>
</comment>
<reference evidence="2" key="1">
    <citation type="submission" date="2021-03" db="EMBL/GenBank/DDBJ databases">
        <title>Antimicrobial resistance genes in bacteria isolated from Japanese honey, and their potential for conferring macrolide and lincosamide resistance in the American foulbrood pathogen Paenibacillus larvae.</title>
        <authorList>
            <person name="Okamoto M."/>
            <person name="Kumagai M."/>
            <person name="Kanamori H."/>
            <person name="Takamatsu D."/>
        </authorList>
    </citation>
    <scope>NUCLEOTIDE SEQUENCE</scope>
    <source>
        <strain evidence="2">J40TS1</strain>
    </source>
</reference>
<gene>
    <name evidence="2" type="ORF">J40TS1_19600</name>
</gene>
<dbReference type="InterPro" id="IPR006076">
    <property type="entry name" value="FAD-dep_OxRdtase"/>
</dbReference>
<organism evidence="2 3">
    <name type="scientific">Paenibacillus montaniterrae</name>
    <dbReference type="NCBI Taxonomy" id="429341"/>
    <lineage>
        <taxon>Bacteria</taxon>
        <taxon>Bacillati</taxon>
        <taxon>Bacillota</taxon>
        <taxon>Bacilli</taxon>
        <taxon>Bacillales</taxon>
        <taxon>Paenibacillaceae</taxon>
        <taxon>Paenibacillus</taxon>
    </lineage>
</organism>
<sequence length="409" mass="46435">MKELHYGAYYWKLFDYGPVEWPRLSQSLSTKVLIIGGGMSGLLAAYMLHEHQIDFVLVEADEIADGSSLASTGLLQYSNDTMLFQLRQKMSKESADYYYRCCFDAGKKVQQIVANLQHEAGDLQYYTRSSMQYSSAAQDVNKLEQEYEALSSIGLPCELWREAQIAEKFPFSKPCGLITHGDAEINPHMLVLKLAQYLSKKGQQIFERSSVNHYKKLENGRYHAVVNEQYSIDADYIIHAVGYQYEQLQQPQLQLTVKRSYVIVTDPVADLSFWHQKMMLWETARPYLYVRTTADSRIMIGGLDETTNHLNHDQGSISLHSQRLLKELKQLFPDLDPQIAFQWNATFIETKDGLPYIGTDPQDPNLLYILGYGGNGTISSVIGAQWAADYISGIGIMQKLSSILSLSRS</sequence>
<dbReference type="GO" id="GO:0005737">
    <property type="term" value="C:cytoplasm"/>
    <property type="evidence" value="ECO:0007669"/>
    <property type="project" value="TreeGrafter"/>
</dbReference>
<accession>A0A919YLZ4</accession>
<evidence type="ECO:0000259" key="1">
    <source>
        <dbReference type="Pfam" id="PF01266"/>
    </source>
</evidence>
<dbReference type="PANTHER" id="PTHR13847:SF201">
    <property type="entry name" value="PUTATIBE OXIDOREDUCTASE"/>
    <property type="match status" value="1"/>
</dbReference>
<dbReference type="AlphaFoldDB" id="A0A919YLZ4"/>
<dbReference type="Proteomes" id="UP000683139">
    <property type="component" value="Unassembled WGS sequence"/>
</dbReference>
<dbReference type="PANTHER" id="PTHR13847">
    <property type="entry name" value="SARCOSINE DEHYDROGENASE-RELATED"/>
    <property type="match status" value="1"/>
</dbReference>
<dbReference type="Pfam" id="PF01266">
    <property type="entry name" value="DAO"/>
    <property type="match status" value="1"/>
</dbReference>
<dbReference type="EMBL" id="BOSE01000003">
    <property type="protein sequence ID" value="GIP16318.1"/>
    <property type="molecule type" value="Genomic_DNA"/>
</dbReference>
<proteinExistence type="predicted"/>
<dbReference type="InterPro" id="IPR036188">
    <property type="entry name" value="FAD/NAD-bd_sf"/>
</dbReference>
<name>A0A919YLZ4_9BACL</name>
<protein>
    <submittedName>
        <fullName evidence="2">Oxidoreductase</fullName>
    </submittedName>
</protein>
<dbReference type="SUPFAM" id="SSF51971">
    <property type="entry name" value="Nucleotide-binding domain"/>
    <property type="match status" value="1"/>
</dbReference>